<dbReference type="KEGG" id="bbae:FRD01_08465"/>
<dbReference type="EMBL" id="CP042467">
    <property type="protein sequence ID" value="QED27274.1"/>
    <property type="molecule type" value="Genomic_DNA"/>
</dbReference>
<proteinExistence type="predicted"/>
<evidence type="ECO:0000313" key="2">
    <source>
        <dbReference type="EMBL" id="QED27274.1"/>
    </source>
</evidence>
<dbReference type="AlphaFoldDB" id="A0A5B8XP07"/>
<keyword evidence="1" id="KW-0812">Transmembrane</keyword>
<sequence length="89" mass="9613">MTEQAEITQRAQDLAAQVIDPEKAKAIWEENPYLILGVAAGAGYLLAGGLAMPFTRRLVRIGMKALFVPIAASQLKSLATTSPEQEMIK</sequence>
<reference evidence="2 3" key="1">
    <citation type="submission" date="2019-08" db="EMBL/GenBank/DDBJ databases">
        <authorList>
            <person name="Liang Q."/>
        </authorList>
    </citation>
    <scope>NUCLEOTIDE SEQUENCE [LARGE SCALE GENOMIC DNA]</scope>
    <source>
        <strain evidence="2 3">V1718</strain>
    </source>
</reference>
<evidence type="ECO:0000313" key="3">
    <source>
        <dbReference type="Proteomes" id="UP000321595"/>
    </source>
</evidence>
<accession>A0A5B8XP07</accession>
<keyword evidence="3" id="KW-1185">Reference proteome</keyword>
<keyword evidence="1" id="KW-1133">Transmembrane helix</keyword>
<feature type="transmembrane region" description="Helical" evidence="1">
    <location>
        <begin position="33"/>
        <end position="54"/>
    </location>
</feature>
<gene>
    <name evidence="2" type="ORF">FRD01_08465</name>
</gene>
<dbReference type="Proteomes" id="UP000321595">
    <property type="component" value="Chromosome"/>
</dbReference>
<evidence type="ECO:0000256" key="1">
    <source>
        <dbReference type="SAM" id="Phobius"/>
    </source>
</evidence>
<organism evidence="2 3">
    <name type="scientific">Microvenator marinus</name>
    <dbReference type="NCBI Taxonomy" id="2600177"/>
    <lineage>
        <taxon>Bacteria</taxon>
        <taxon>Deltaproteobacteria</taxon>
        <taxon>Bradymonadales</taxon>
        <taxon>Microvenatoraceae</taxon>
        <taxon>Microvenator</taxon>
    </lineage>
</organism>
<dbReference type="RefSeq" id="WP_146958959.1">
    <property type="nucleotide sequence ID" value="NZ_CP042467.1"/>
</dbReference>
<name>A0A5B8XP07_9DELT</name>
<protein>
    <submittedName>
        <fullName evidence="2">Uncharacterized protein</fullName>
    </submittedName>
</protein>
<keyword evidence="1" id="KW-0472">Membrane</keyword>